<accession>Q0W8M6</accession>
<dbReference type="AlphaFoldDB" id="Q0W8M6"/>
<evidence type="ECO:0000313" key="3">
    <source>
        <dbReference type="Proteomes" id="UP000000663"/>
    </source>
</evidence>
<reference evidence="2 3" key="1">
    <citation type="journal article" date="2006" name="Science">
        <title>Genome of rice cluster I archaea -- the key methane producers in the rice rhizosphere.</title>
        <authorList>
            <person name="Erkel C."/>
            <person name="Kube M."/>
            <person name="Reinhardt R."/>
            <person name="Liesack W."/>
        </authorList>
    </citation>
    <scope>NUCLEOTIDE SEQUENCE [LARGE SCALE GENOMIC DNA]</scope>
    <source>
        <strain evidence="3">DSM 22066 / NBRC 105507 / MRE50</strain>
    </source>
</reference>
<proteinExistence type="predicted"/>
<keyword evidence="1" id="KW-1133">Transmembrane helix</keyword>
<dbReference type="KEGG" id="rci:LM2"/>
<dbReference type="Proteomes" id="UP000000663">
    <property type="component" value="Chromosome"/>
</dbReference>
<organism evidence="2 3">
    <name type="scientific">Methanocella arvoryzae (strain DSM 22066 / NBRC 105507 / MRE50)</name>
    <dbReference type="NCBI Taxonomy" id="351160"/>
    <lineage>
        <taxon>Archaea</taxon>
        <taxon>Methanobacteriati</taxon>
        <taxon>Methanobacteriota</taxon>
        <taxon>Stenosarchaea group</taxon>
        <taxon>Methanomicrobia</taxon>
        <taxon>Methanocellales</taxon>
        <taxon>Methanocellaceae</taxon>
        <taxon>Methanocella</taxon>
    </lineage>
</organism>
<sequence length="75" mass="8810">MTTVRKMNVTSKNHTIATKNSTISILISMLTPLFNTTLSLLCHMVFAWARRVITNIYAISEKCRYFRHIYRYNPL</sequence>
<keyword evidence="3" id="KW-1185">Reference proteome</keyword>
<name>Q0W8M6_METAR</name>
<evidence type="ECO:0000256" key="1">
    <source>
        <dbReference type="SAM" id="Phobius"/>
    </source>
</evidence>
<evidence type="ECO:0000313" key="2">
    <source>
        <dbReference type="EMBL" id="CAJ35267.1"/>
    </source>
</evidence>
<dbReference type="EMBL" id="AM114193">
    <property type="protein sequence ID" value="CAJ35267.1"/>
    <property type="molecule type" value="Genomic_DNA"/>
</dbReference>
<gene>
    <name evidence="2" type="ORF">LM2</name>
</gene>
<feature type="transmembrane region" description="Helical" evidence="1">
    <location>
        <begin position="21"/>
        <end position="49"/>
    </location>
</feature>
<protein>
    <submittedName>
        <fullName evidence="2">Uncharacterized protein</fullName>
    </submittedName>
</protein>
<keyword evidence="1" id="KW-0472">Membrane</keyword>
<keyword evidence="1" id="KW-0812">Transmembrane</keyword>